<dbReference type="EMBL" id="CAXLJM020000103">
    <property type="protein sequence ID" value="CAL8134157.1"/>
    <property type="molecule type" value="Genomic_DNA"/>
</dbReference>
<evidence type="ECO:0000256" key="1">
    <source>
        <dbReference type="SAM" id="MobiDB-lite"/>
    </source>
</evidence>
<sequence length="250" mass="29042">MDPQPRGAKQVASEECDSVVSPTPPVSPVTLRILDPSNIRKQFKHIFQRAESIKNRPEKSNGLKEYKATIHPSYITCSTENLREYITTCLVEMAKLLDVEKPLQNLGPNRVIEGTTLYEFYNDPKYTKEFLLERISVKGGTLSKHGEEVVVRIFQLSDSMECLQEASDLLVEYEEAQMQYQLDLKKYHGNKSIGEIPKEPMRPHVGYFLNLELFLFFRYMADLIEIYERNKDECDQRNPECKECDWNCNC</sequence>
<organism evidence="2 3">
    <name type="scientific">Orchesella dallaii</name>
    <dbReference type="NCBI Taxonomy" id="48710"/>
    <lineage>
        <taxon>Eukaryota</taxon>
        <taxon>Metazoa</taxon>
        <taxon>Ecdysozoa</taxon>
        <taxon>Arthropoda</taxon>
        <taxon>Hexapoda</taxon>
        <taxon>Collembola</taxon>
        <taxon>Entomobryomorpha</taxon>
        <taxon>Entomobryoidea</taxon>
        <taxon>Orchesellidae</taxon>
        <taxon>Orchesellinae</taxon>
        <taxon>Orchesella</taxon>
    </lineage>
</organism>
<name>A0ABP1RS08_9HEXA</name>
<keyword evidence="3" id="KW-1185">Reference proteome</keyword>
<dbReference type="Proteomes" id="UP001642540">
    <property type="component" value="Unassembled WGS sequence"/>
</dbReference>
<reference evidence="2 3" key="1">
    <citation type="submission" date="2024-08" db="EMBL/GenBank/DDBJ databases">
        <authorList>
            <person name="Cucini C."/>
            <person name="Frati F."/>
        </authorList>
    </citation>
    <scope>NUCLEOTIDE SEQUENCE [LARGE SCALE GENOMIC DNA]</scope>
</reference>
<feature type="region of interest" description="Disordered" evidence="1">
    <location>
        <begin position="1"/>
        <end position="24"/>
    </location>
</feature>
<evidence type="ECO:0000313" key="3">
    <source>
        <dbReference type="Proteomes" id="UP001642540"/>
    </source>
</evidence>
<comment type="caution">
    <text evidence="2">The sequence shown here is derived from an EMBL/GenBank/DDBJ whole genome shotgun (WGS) entry which is preliminary data.</text>
</comment>
<proteinExistence type="predicted"/>
<protein>
    <submittedName>
        <fullName evidence="2">Uncharacterized protein</fullName>
    </submittedName>
</protein>
<accession>A0ABP1RS08</accession>
<evidence type="ECO:0000313" key="2">
    <source>
        <dbReference type="EMBL" id="CAL8134157.1"/>
    </source>
</evidence>
<gene>
    <name evidence="2" type="ORF">ODALV1_LOCUS25397</name>
</gene>